<keyword evidence="3" id="KW-0238">DNA-binding</keyword>
<gene>
    <name evidence="7" type="ORF">TSUD_245520</name>
</gene>
<name>A0A2Z6NGG0_TRISU</name>
<dbReference type="Gene3D" id="2.40.330.10">
    <property type="entry name" value="DNA-binding pseudobarrel domain"/>
    <property type="match status" value="1"/>
</dbReference>
<evidence type="ECO:0000256" key="1">
    <source>
        <dbReference type="ARBA" id="ARBA00004123"/>
    </source>
</evidence>
<keyword evidence="5" id="KW-0539">Nucleus</keyword>
<evidence type="ECO:0000256" key="2">
    <source>
        <dbReference type="ARBA" id="ARBA00023015"/>
    </source>
</evidence>
<sequence length="100" mass="11092">MRISKGFSKFQRNNNLSHGDYCVFELIKKKPVVLKVTMFRAPITIGVDVSVSVSCPVSVSVLHSVEYLKSRNLPAAWRIAGLGVSTNLDDCTKTHVDEKL</sequence>
<proteinExistence type="predicted"/>
<evidence type="ECO:0000259" key="6">
    <source>
        <dbReference type="PROSITE" id="PS50863"/>
    </source>
</evidence>
<evidence type="ECO:0000256" key="5">
    <source>
        <dbReference type="ARBA" id="ARBA00023242"/>
    </source>
</evidence>
<dbReference type="Proteomes" id="UP000242715">
    <property type="component" value="Unassembled WGS sequence"/>
</dbReference>
<accession>A0A2Z6NGG0</accession>
<keyword evidence="4" id="KW-0804">Transcription</keyword>
<reference evidence="8" key="1">
    <citation type="journal article" date="2017" name="Front. Plant Sci.">
        <title>Climate Clever Clovers: New Paradigm to Reduce the Environmental Footprint of Ruminants by Breeding Low Methanogenic Forages Utilizing Haplotype Variation.</title>
        <authorList>
            <person name="Kaur P."/>
            <person name="Appels R."/>
            <person name="Bayer P.E."/>
            <person name="Keeble-Gagnere G."/>
            <person name="Wang J."/>
            <person name="Hirakawa H."/>
            <person name="Shirasawa K."/>
            <person name="Vercoe P."/>
            <person name="Stefanova K."/>
            <person name="Durmic Z."/>
            <person name="Nichols P."/>
            <person name="Revell C."/>
            <person name="Isobe S.N."/>
            <person name="Edwards D."/>
            <person name="Erskine W."/>
        </authorList>
    </citation>
    <scope>NUCLEOTIDE SEQUENCE [LARGE SCALE GENOMIC DNA]</scope>
    <source>
        <strain evidence="8">cv. Daliak</strain>
    </source>
</reference>
<dbReference type="GO" id="GO:0003677">
    <property type="term" value="F:DNA binding"/>
    <property type="evidence" value="ECO:0007669"/>
    <property type="project" value="UniProtKB-KW"/>
</dbReference>
<evidence type="ECO:0000313" key="7">
    <source>
        <dbReference type="EMBL" id="GAU43524.1"/>
    </source>
</evidence>
<dbReference type="PROSITE" id="PS50863">
    <property type="entry name" value="B3"/>
    <property type="match status" value="1"/>
</dbReference>
<feature type="domain" description="TF-B3" evidence="6">
    <location>
        <begin position="1"/>
        <end position="42"/>
    </location>
</feature>
<dbReference type="InterPro" id="IPR015300">
    <property type="entry name" value="DNA-bd_pseudobarrel_sf"/>
</dbReference>
<dbReference type="InterPro" id="IPR003340">
    <property type="entry name" value="B3_DNA-bd"/>
</dbReference>
<dbReference type="AlphaFoldDB" id="A0A2Z6NGG0"/>
<dbReference type="SUPFAM" id="SSF101936">
    <property type="entry name" value="DNA-binding pseudobarrel domain"/>
    <property type="match status" value="1"/>
</dbReference>
<keyword evidence="2" id="KW-0805">Transcription regulation</keyword>
<dbReference type="EMBL" id="DF973978">
    <property type="protein sequence ID" value="GAU43524.1"/>
    <property type="molecule type" value="Genomic_DNA"/>
</dbReference>
<evidence type="ECO:0000256" key="3">
    <source>
        <dbReference type="ARBA" id="ARBA00023125"/>
    </source>
</evidence>
<organism evidence="7 8">
    <name type="scientific">Trifolium subterraneum</name>
    <name type="common">Subterranean clover</name>
    <dbReference type="NCBI Taxonomy" id="3900"/>
    <lineage>
        <taxon>Eukaryota</taxon>
        <taxon>Viridiplantae</taxon>
        <taxon>Streptophyta</taxon>
        <taxon>Embryophyta</taxon>
        <taxon>Tracheophyta</taxon>
        <taxon>Spermatophyta</taxon>
        <taxon>Magnoliopsida</taxon>
        <taxon>eudicotyledons</taxon>
        <taxon>Gunneridae</taxon>
        <taxon>Pentapetalae</taxon>
        <taxon>rosids</taxon>
        <taxon>fabids</taxon>
        <taxon>Fabales</taxon>
        <taxon>Fabaceae</taxon>
        <taxon>Papilionoideae</taxon>
        <taxon>50 kb inversion clade</taxon>
        <taxon>NPAAA clade</taxon>
        <taxon>Hologalegina</taxon>
        <taxon>IRL clade</taxon>
        <taxon>Trifolieae</taxon>
        <taxon>Trifolium</taxon>
    </lineage>
</organism>
<keyword evidence="8" id="KW-1185">Reference proteome</keyword>
<dbReference type="GO" id="GO:0005634">
    <property type="term" value="C:nucleus"/>
    <property type="evidence" value="ECO:0007669"/>
    <property type="project" value="UniProtKB-SubCell"/>
</dbReference>
<dbReference type="OrthoDB" id="1399306at2759"/>
<evidence type="ECO:0000313" key="8">
    <source>
        <dbReference type="Proteomes" id="UP000242715"/>
    </source>
</evidence>
<comment type="subcellular location">
    <subcellularLocation>
        <location evidence="1">Nucleus</location>
    </subcellularLocation>
</comment>
<evidence type="ECO:0000256" key="4">
    <source>
        <dbReference type="ARBA" id="ARBA00023163"/>
    </source>
</evidence>
<protein>
    <recommendedName>
        <fullName evidence="6">TF-B3 domain-containing protein</fullName>
    </recommendedName>
</protein>